<evidence type="ECO:0000259" key="4">
    <source>
        <dbReference type="PROSITE" id="PS50056"/>
    </source>
</evidence>
<dbReference type="InterPro" id="IPR032640">
    <property type="entry name" value="AMPK1_CBM"/>
</dbReference>
<evidence type="ECO:0000313" key="6">
    <source>
        <dbReference type="Proteomes" id="UP000077202"/>
    </source>
</evidence>
<dbReference type="SUPFAM" id="SSF52799">
    <property type="entry name" value="(Phosphotyrosine protein) phosphatases II"/>
    <property type="match status" value="1"/>
</dbReference>
<dbReference type="InterPro" id="IPR052832">
    <property type="entry name" value="Starch-Glucan_Phosphatase"/>
</dbReference>
<sequence>MAISAAAASVRCSAVPVAAPTGCRRFDGRSGKLASVRFCGGVSAAQSLRAMAALDSRSESLQSQKMQVMANAGKTDETEVEKKTENYTDTMQQAMGTGLTYRHELGMNYAHVLPDLIVGSCLQTPADVDRLKEAGVVDIEAIINHAKEVDGIEHIRAQIRDFDPYDLRQRLPQVIATLYQATKKNEGTAYVHCTAGLGRAPAVALTYMYWIRGYDLFEANAMLQKVRTCHPKLDSIKAATADLLTGNSKEKVKLAWYRGAAQSVEVAGLDVGWYEVGKYEFKYIVDGNWCTNPDASSTQPNNDGHVNNFIEVKGNKESWDLRQRIMAGDFVLTDEHRQIIKAKLEALAG</sequence>
<dbReference type="Pfam" id="PF16561">
    <property type="entry name" value="AMPK1_CBM"/>
    <property type="match status" value="1"/>
</dbReference>
<dbReference type="GO" id="GO:2001070">
    <property type="term" value="F:starch binding"/>
    <property type="evidence" value="ECO:0007669"/>
    <property type="project" value="TreeGrafter"/>
</dbReference>
<gene>
    <name evidence="5" type="ORF">AXG93_3040s1000</name>
</gene>
<dbReference type="CDD" id="cd02859">
    <property type="entry name" value="E_set_AMPKbeta_like_N"/>
    <property type="match status" value="1"/>
</dbReference>
<dbReference type="GO" id="GO:0005983">
    <property type="term" value="P:starch catabolic process"/>
    <property type="evidence" value="ECO:0007669"/>
    <property type="project" value="TreeGrafter"/>
</dbReference>
<dbReference type="Proteomes" id="UP000077202">
    <property type="component" value="Unassembled WGS sequence"/>
</dbReference>
<dbReference type="InterPro" id="IPR013783">
    <property type="entry name" value="Ig-like_fold"/>
</dbReference>
<dbReference type="InterPro" id="IPR014756">
    <property type="entry name" value="Ig_E-set"/>
</dbReference>
<organism evidence="5 6">
    <name type="scientific">Marchantia polymorpha subsp. ruderalis</name>
    <dbReference type="NCBI Taxonomy" id="1480154"/>
    <lineage>
        <taxon>Eukaryota</taxon>
        <taxon>Viridiplantae</taxon>
        <taxon>Streptophyta</taxon>
        <taxon>Embryophyta</taxon>
        <taxon>Marchantiophyta</taxon>
        <taxon>Marchantiopsida</taxon>
        <taxon>Marchantiidae</taxon>
        <taxon>Marchantiales</taxon>
        <taxon>Marchantiaceae</taxon>
        <taxon>Marchantia</taxon>
    </lineage>
</organism>
<dbReference type="CDD" id="cd14526">
    <property type="entry name" value="DSP_laforin-like"/>
    <property type="match status" value="1"/>
</dbReference>
<dbReference type="InterPro" id="IPR029021">
    <property type="entry name" value="Prot-tyrosine_phosphatase-like"/>
</dbReference>
<dbReference type="Pfam" id="PF00782">
    <property type="entry name" value="DSPc"/>
    <property type="match status" value="1"/>
</dbReference>
<evidence type="ECO:0000256" key="3">
    <source>
        <dbReference type="ARBA" id="ARBA00023277"/>
    </source>
</evidence>
<evidence type="ECO:0000256" key="2">
    <source>
        <dbReference type="ARBA" id="ARBA00022912"/>
    </source>
</evidence>
<dbReference type="InterPro" id="IPR000387">
    <property type="entry name" value="Tyr_Pase_dom"/>
</dbReference>
<reference evidence="5" key="1">
    <citation type="submission" date="2016-03" db="EMBL/GenBank/DDBJ databases">
        <title>Mechanisms controlling the formation of the plant cell surface in tip-growing cells are functionally conserved among land plants.</title>
        <authorList>
            <person name="Honkanen S."/>
            <person name="Jones V.A."/>
            <person name="Morieri G."/>
            <person name="Champion C."/>
            <person name="Hetherington A.J."/>
            <person name="Kelly S."/>
            <person name="Saint-Marcoux D."/>
            <person name="Proust H."/>
            <person name="Prescott H."/>
            <person name="Dolan L."/>
        </authorList>
    </citation>
    <scope>NUCLEOTIDE SEQUENCE [LARGE SCALE GENOMIC DNA]</scope>
    <source>
        <tissue evidence="5">Whole gametophyte</tissue>
    </source>
</reference>
<feature type="domain" description="Tyrosine specific protein phosphatases" evidence="4">
    <location>
        <begin position="169"/>
        <end position="227"/>
    </location>
</feature>
<comment type="caution">
    <text evidence="5">The sequence shown here is derived from an EMBL/GenBank/DDBJ whole genome shotgun (WGS) entry which is preliminary data.</text>
</comment>
<name>A0A176W0Z4_MARPO</name>
<dbReference type="GO" id="GO:0004721">
    <property type="term" value="F:phosphoprotein phosphatase activity"/>
    <property type="evidence" value="ECO:0007669"/>
    <property type="project" value="UniProtKB-KW"/>
</dbReference>
<accession>A0A176W0Z4</accession>
<dbReference type="SMART" id="SM00195">
    <property type="entry name" value="DSPc"/>
    <property type="match status" value="1"/>
</dbReference>
<dbReference type="PANTHER" id="PTHR46642:SF3">
    <property type="entry name" value="PHOSPHOGLUCAN PHOSPHATASE DSP4, CHLOROPLASTIC"/>
    <property type="match status" value="1"/>
</dbReference>
<dbReference type="GO" id="GO:0019203">
    <property type="term" value="F:carbohydrate phosphatase activity"/>
    <property type="evidence" value="ECO:0007669"/>
    <property type="project" value="InterPro"/>
</dbReference>
<dbReference type="InterPro" id="IPR000340">
    <property type="entry name" value="Dual-sp_phosphatase_cat-dom"/>
</dbReference>
<proteinExistence type="predicted"/>
<dbReference type="Gene3D" id="3.90.190.10">
    <property type="entry name" value="Protein tyrosine phosphatase superfamily"/>
    <property type="match status" value="1"/>
</dbReference>
<dbReference type="Gene3D" id="2.60.40.10">
    <property type="entry name" value="Immunoglobulins"/>
    <property type="match status" value="1"/>
</dbReference>
<dbReference type="PANTHER" id="PTHR46642">
    <property type="entry name" value="DUAL SPECIFICITY PHOSPHATASE, SUBGROUP, CATALYTIC DOMAIN"/>
    <property type="match status" value="1"/>
</dbReference>
<keyword evidence="2" id="KW-0904">Protein phosphatase</keyword>
<dbReference type="InterPro" id="IPR045204">
    <property type="entry name" value="DSP_laforin-like"/>
</dbReference>
<dbReference type="InterPro" id="IPR020422">
    <property type="entry name" value="TYR_PHOSPHATASE_DUAL_dom"/>
</dbReference>
<keyword evidence="3" id="KW-0119">Carbohydrate metabolism</keyword>
<keyword evidence="6" id="KW-1185">Reference proteome</keyword>
<dbReference type="EMBL" id="LVLJ01002195">
    <property type="protein sequence ID" value="OAE26283.1"/>
    <property type="molecule type" value="Genomic_DNA"/>
</dbReference>
<protein>
    <recommendedName>
        <fullName evidence="4">Tyrosine specific protein phosphatases domain-containing protein</fullName>
    </recommendedName>
</protein>
<dbReference type="AlphaFoldDB" id="A0A176W0Z4"/>
<evidence type="ECO:0000313" key="5">
    <source>
        <dbReference type="EMBL" id="OAE26283.1"/>
    </source>
</evidence>
<evidence type="ECO:0000256" key="1">
    <source>
        <dbReference type="ARBA" id="ARBA00022801"/>
    </source>
</evidence>
<keyword evidence="1" id="KW-0378">Hydrolase</keyword>
<dbReference type="PROSITE" id="PS50056">
    <property type="entry name" value="TYR_PHOSPHATASE_2"/>
    <property type="match status" value="1"/>
</dbReference>
<dbReference type="GO" id="GO:0009507">
    <property type="term" value="C:chloroplast"/>
    <property type="evidence" value="ECO:0007669"/>
    <property type="project" value="TreeGrafter"/>
</dbReference>
<dbReference type="SUPFAM" id="SSF81296">
    <property type="entry name" value="E set domains"/>
    <property type="match status" value="1"/>
</dbReference>